<gene>
    <name evidence="2" type="ORF">A4X03_0g9075</name>
</gene>
<dbReference type="GO" id="GO:0003677">
    <property type="term" value="F:DNA binding"/>
    <property type="evidence" value="ECO:0007669"/>
    <property type="project" value="InterPro"/>
</dbReference>
<evidence type="ECO:0008006" key="4">
    <source>
        <dbReference type="Google" id="ProtNLM"/>
    </source>
</evidence>
<sequence>MKTINRWLAADNAEHITGHSFRIGGATLLHSNGLSIESIKHLGGWASDAALRYIQDIHVQHAEVCSDLDLSALRRAIPAST</sequence>
<comment type="caution">
    <text evidence="2">The sequence shown here is derived from an EMBL/GenBank/DDBJ whole genome shotgun (WGS) entry which is preliminary data.</text>
</comment>
<dbReference type="AlphaFoldDB" id="A0A8T8SDG6"/>
<dbReference type="SUPFAM" id="SSF56349">
    <property type="entry name" value="DNA breaking-rejoining enzymes"/>
    <property type="match status" value="1"/>
</dbReference>
<reference evidence="2" key="1">
    <citation type="submission" date="2016-04" db="EMBL/GenBank/DDBJ databases">
        <authorList>
            <person name="Nguyen H.D."/>
            <person name="Kesanakurti P."/>
            <person name="Cullis J."/>
            <person name="Levesque C.A."/>
            <person name="Hambleton S."/>
        </authorList>
    </citation>
    <scope>NUCLEOTIDE SEQUENCE</scope>
    <source>
        <strain evidence="2">DAOMC 238032</strain>
    </source>
</reference>
<evidence type="ECO:0000256" key="1">
    <source>
        <dbReference type="ARBA" id="ARBA00023172"/>
    </source>
</evidence>
<proteinExistence type="predicted"/>
<evidence type="ECO:0000313" key="2">
    <source>
        <dbReference type="EMBL" id="KAE8237641.1"/>
    </source>
</evidence>
<keyword evidence="1" id="KW-0233">DNA recombination</keyword>
<protein>
    <recommendedName>
        <fullName evidence="4">Tyr recombinase domain-containing protein</fullName>
    </recommendedName>
</protein>
<dbReference type="Proteomes" id="UP000077671">
    <property type="component" value="Unassembled WGS sequence"/>
</dbReference>
<reference evidence="2" key="2">
    <citation type="journal article" date="2019" name="IMA Fungus">
        <title>Genome sequencing and comparison of five Tilletia species to identify candidate genes for the detection of regulated species infecting wheat.</title>
        <authorList>
            <person name="Nguyen H.D.T."/>
            <person name="Sultana T."/>
            <person name="Kesanakurti P."/>
            <person name="Hambleton S."/>
        </authorList>
    </citation>
    <scope>NUCLEOTIDE SEQUENCE</scope>
    <source>
        <strain evidence="2">DAOMC 238032</strain>
    </source>
</reference>
<dbReference type="GO" id="GO:0006310">
    <property type="term" value="P:DNA recombination"/>
    <property type="evidence" value="ECO:0007669"/>
    <property type="project" value="UniProtKB-KW"/>
</dbReference>
<evidence type="ECO:0000313" key="3">
    <source>
        <dbReference type="Proteomes" id="UP000077671"/>
    </source>
</evidence>
<accession>A0A8T8SDG6</accession>
<dbReference type="EMBL" id="LWDD02003263">
    <property type="protein sequence ID" value="KAE8237641.1"/>
    <property type="molecule type" value="Genomic_DNA"/>
</dbReference>
<organism evidence="2 3">
    <name type="scientific">Tilletia caries</name>
    <name type="common">wheat bunt fungus</name>
    <dbReference type="NCBI Taxonomy" id="13290"/>
    <lineage>
        <taxon>Eukaryota</taxon>
        <taxon>Fungi</taxon>
        <taxon>Dikarya</taxon>
        <taxon>Basidiomycota</taxon>
        <taxon>Ustilaginomycotina</taxon>
        <taxon>Exobasidiomycetes</taxon>
        <taxon>Tilletiales</taxon>
        <taxon>Tilletiaceae</taxon>
        <taxon>Tilletia</taxon>
    </lineage>
</organism>
<dbReference type="InterPro" id="IPR011010">
    <property type="entry name" value="DNA_brk_join_enz"/>
</dbReference>
<dbReference type="Gene3D" id="1.10.443.10">
    <property type="entry name" value="Intergrase catalytic core"/>
    <property type="match status" value="1"/>
</dbReference>
<dbReference type="GO" id="GO:0015074">
    <property type="term" value="P:DNA integration"/>
    <property type="evidence" value="ECO:0007669"/>
    <property type="project" value="InterPro"/>
</dbReference>
<dbReference type="InterPro" id="IPR013762">
    <property type="entry name" value="Integrase-like_cat_sf"/>
</dbReference>
<name>A0A8T8SDG6_9BASI</name>